<feature type="transmembrane region" description="Helical" evidence="1">
    <location>
        <begin position="96"/>
        <end position="113"/>
    </location>
</feature>
<keyword evidence="1" id="KW-0472">Membrane</keyword>
<feature type="transmembrane region" description="Helical" evidence="1">
    <location>
        <begin position="40"/>
        <end position="59"/>
    </location>
</feature>
<reference evidence="2" key="1">
    <citation type="submission" date="2023-04" db="EMBL/GenBank/DDBJ databases">
        <authorList>
            <consortium name="ELIXIR-Norway"/>
        </authorList>
    </citation>
    <scope>NUCLEOTIDE SEQUENCE [LARGE SCALE GENOMIC DNA]</scope>
</reference>
<name>A0ABN8Z3K4_RANTA</name>
<dbReference type="Proteomes" id="UP001176941">
    <property type="component" value="Chromosome 26"/>
</dbReference>
<dbReference type="EMBL" id="OX459962">
    <property type="protein sequence ID" value="CAI9166711.1"/>
    <property type="molecule type" value="Genomic_DNA"/>
</dbReference>
<keyword evidence="3" id="KW-1185">Reference proteome</keyword>
<organism evidence="2 3">
    <name type="scientific">Rangifer tarandus platyrhynchus</name>
    <name type="common">Svalbard reindeer</name>
    <dbReference type="NCBI Taxonomy" id="3082113"/>
    <lineage>
        <taxon>Eukaryota</taxon>
        <taxon>Metazoa</taxon>
        <taxon>Chordata</taxon>
        <taxon>Craniata</taxon>
        <taxon>Vertebrata</taxon>
        <taxon>Euteleostomi</taxon>
        <taxon>Mammalia</taxon>
        <taxon>Eutheria</taxon>
        <taxon>Laurasiatheria</taxon>
        <taxon>Artiodactyla</taxon>
        <taxon>Ruminantia</taxon>
        <taxon>Pecora</taxon>
        <taxon>Cervidae</taxon>
        <taxon>Odocoileinae</taxon>
        <taxon>Rangifer</taxon>
    </lineage>
</organism>
<keyword evidence="1" id="KW-0812">Transmembrane</keyword>
<sequence>MRTLLGRIFLIIGFPFHHFKYILPLPLACRISAEKSTDDLMGIPLYIICCFSLAAFNIFSSCLTFVSLINMLLLCGTLYFSYYFLSHVREVFDHNLFKYFLRPFVLLFFWDPYNSNVGMFTIVSEVSETVLISFHSFSFILLPGSYFHHSIFQLTYLFFLSFSVIDSF</sequence>
<protein>
    <submittedName>
        <fullName evidence="2">Uncharacterized protein</fullName>
    </submittedName>
</protein>
<evidence type="ECO:0000256" key="1">
    <source>
        <dbReference type="SAM" id="Phobius"/>
    </source>
</evidence>
<evidence type="ECO:0000313" key="2">
    <source>
        <dbReference type="EMBL" id="CAI9166711.1"/>
    </source>
</evidence>
<accession>A0ABN8Z3K4</accession>
<feature type="transmembrane region" description="Helical" evidence="1">
    <location>
        <begin position="65"/>
        <end position="84"/>
    </location>
</feature>
<feature type="transmembrane region" description="Helical" evidence="1">
    <location>
        <begin position="6"/>
        <end position="28"/>
    </location>
</feature>
<evidence type="ECO:0000313" key="3">
    <source>
        <dbReference type="Proteomes" id="UP001176941"/>
    </source>
</evidence>
<gene>
    <name evidence="2" type="ORF">MRATA1EN1_LOCUS15673</name>
</gene>
<proteinExistence type="predicted"/>
<keyword evidence="1" id="KW-1133">Transmembrane helix</keyword>